<dbReference type="PROSITE" id="PS01124">
    <property type="entry name" value="HTH_ARAC_FAMILY_2"/>
    <property type="match status" value="1"/>
</dbReference>
<dbReference type="AlphaFoldDB" id="A0A1W6LFC0"/>
<dbReference type="Gene3D" id="1.10.10.60">
    <property type="entry name" value="Homeodomain-like"/>
    <property type="match status" value="1"/>
</dbReference>
<keyword evidence="5" id="KW-1185">Reference proteome</keyword>
<proteinExistence type="predicted"/>
<sequence>MGRHHYADRTYTSFDPEALRDVVHQSRIEHRLLGAGDLEIRVRNRTGPRFAVGAGDYGCAVYAQGVLHPGALTISLAPMRRGEVFLNGRPLPPHALQVYAEGASIDYVTTHAACWHTVTVTREDLQAHAVGRLGRELAIPVAGCAQFEPDPALTRQVLEQIETGYRLASEPVADPETQLYCDLALLDALTEALAHAPSTPEPRGARTRRRIMEVVESVARQGAQSAEIDAAALSRLCAASERLVEHAMRQGVGMPPKRWLTMARFNRVYVELADPGNTRSVTDTALHWGFNHLGRFASNYRAVFGESPSDTVARVRGEPRPRLTARVAAARVPAAA</sequence>
<keyword evidence="2" id="KW-0238">DNA-binding</keyword>
<dbReference type="EMBL" id="CP015118">
    <property type="protein sequence ID" value="ARN22961.1"/>
    <property type="molecule type" value="Genomic_DNA"/>
</dbReference>
<dbReference type="RefSeq" id="WP_085753274.1">
    <property type="nucleotide sequence ID" value="NZ_BSPR01000015.1"/>
</dbReference>
<evidence type="ECO:0000313" key="4">
    <source>
        <dbReference type="EMBL" id="ARN22961.1"/>
    </source>
</evidence>
<dbReference type="InterPro" id="IPR050204">
    <property type="entry name" value="AraC_XylS_family_regulators"/>
</dbReference>
<dbReference type="SMART" id="SM00342">
    <property type="entry name" value="HTH_ARAC"/>
    <property type="match status" value="1"/>
</dbReference>
<dbReference type="GO" id="GO:0003700">
    <property type="term" value="F:DNA-binding transcription factor activity"/>
    <property type="evidence" value="ECO:0007669"/>
    <property type="project" value="InterPro"/>
</dbReference>
<name>A0A1W6LFC0_9BURK</name>
<dbReference type="Pfam" id="PF12833">
    <property type="entry name" value="HTH_18"/>
    <property type="match status" value="1"/>
</dbReference>
<dbReference type="PANTHER" id="PTHR46796:SF12">
    <property type="entry name" value="HTH-TYPE DNA-BINDING TRANSCRIPTIONAL ACTIVATOR EUTR"/>
    <property type="match status" value="1"/>
</dbReference>
<dbReference type="InterPro" id="IPR018060">
    <property type="entry name" value="HTH_AraC"/>
</dbReference>
<dbReference type="PANTHER" id="PTHR46796">
    <property type="entry name" value="HTH-TYPE TRANSCRIPTIONAL ACTIVATOR RHAS-RELATED"/>
    <property type="match status" value="1"/>
</dbReference>
<dbReference type="STRING" id="946333.A4W93_25300"/>
<dbReference type="Proteomes" id="UP000193427">
    <property type="component" value="Chromosome"/>
</dbReference>
<evidence type="ECO:0000313" key="5">
    <source>
        <dbReference type="Proteomes" id="UP000193427"/>
    </source>
</evidence>
<reference evidence="4 5" key="1">
    <citation type="submission" date="2016-04" db="EMBL/GenBank/DDBJ databases">
        <title>Complete genome sequence of natural rubber-degrading, novel Gram-negative bacterium, Rhizobacter gummiphilus strain NS21.</title>
        <authorList>
            <person name="Tabata M."/>
            <person name="Kasai D."/>
            <person name="Fukuda M."/>
        </authorList>
    </citation>
    <scope>NUCLEOTIDE SEQUENCE [LARGE SCALE GENOMIC DNA]</scope>
    <source>
        <strain evidence="4 5">NS21</strain>
    </source>
</reference>
<accession>A0A1W6LFC0</accession>
<keyword evidence="1" id="KW-0805">Transcription regulation</keyword>
<dbReference type="OrthoDB" id="185346at2"/>
<organism evidence="4 5">
    <name type="scientific">Piscinibacter gummiphilus</name>
    <dbReference type="NCBI Taxonomy" id="946333"/>
    <lineage>
        <taxon>Bacteria</taxon>
        <taxon>Pseudomonadati</taxon>
        <taxon>Pseudomonadota</taxon>
        <taxon>Betaproteobacteria</taxon>
        <taxon>Burkholderiales</taxon>
        <taxon>Sphaerotilaceae</taxon>
        <taxon>Piscinibacter</taxon>
    </lineage>
</organism>
<evidence type="ECO:0000256" key="2">
    <source>
        <dbReference type="ARBA" id="ARBA00023125"/>
    </source>
</evidence>
<keyword evidence="3" id="KW-0804">Transcription</keyword>
<dbReference type="KEGG" id="rgu:A4W93_25300"/>
<dbReference type="GO" id="GO:0043565">
    <property type="term" value="F:sequence-specific DNA binding"/>
    <property type="evidence" value="ECO:0007669"/>
    <property type="project" value="InterPro"/>
</dbReference>
<gene>
    <name evidence="4" type="ORF">A4W93_25300</name>
</gene>
<evidence type="ECO:0000256" key="3">
    <source>
        <dbReference type="ARBA" id="ARBA00023163"/>
    </source>
</evidence>
<evidence type="ECO:0000256" key="1">
    <source>
        <dbReference type="ARBA" id="ARBA00023015"/>
    </source>
</evidence>
<protein>
    <submittedName>
        <fullName evidence="4">Uncharacterized protein</fullName>
    </submittedName>
</protein>